<evidence type="ECO:0000313" key="3">
    <source>
        <dbReference type="Proteomes" id="UP001054945"/>
    </source>
</evidence>
<comment type="caution">
    <text evidence="2">The sequence shown here is derived from an EMBL/GenBank/DDBJ whole genome shotgun (WGS) entry which is preliminary data.</text>
</comment>
<sequence>MSVIDFHFSTTRHMELENFTSDHFELPPPTPKHPSPNKRDLRHSIPFKRLSDAKAESTSVPNRETIAYRINNLSASTNFYDIDTIRFLCK</sequence>
<proteinExistence type="predicted"/>
<organism evidence="2 3">
    <name type="scientific">Caerostris extrusa</name>
    <name type="common">Bark spider</name>
    <name type="synonym">Caerostris bankana</name>
    <dbReference type="NCBI Taxonomy" id="172846"/>
    <lineage>
        <taxon>Eukaryota</taxon>
        <taxon>Metazoa</taxon>
        <taxon>Ecdysozoa</taxon>
        <taxon>Arthropoda</taxon>
        <taxon>Chelicerata</taxon>
        <taxon>Arachnida</taxon>
        <taxon>Araneae</taxon>
        <taxon>Araneomorphae</taxon>
        <taxon>Entelegynae</taxon>
        <taxon>Araneoidea</taxon>
        <taxon>Araneidae</taxon>
        <taxon>Caerostris</taxon>
    </lineage>
</organism>
<name>A0AAV4MNE3_CAEEX</name>
<evidence type="ECO:0000256" key="1">
    <source>
        <dbReference type="SAM" id="MobiDB-lite"/>
    </source>
</evidence>
<dbReference type="EMBL" id="BPLR01002445">
    <property type="protein sequence ID" value="GIX73817.1"/>
    <property type="molecule type" value="Genomic_DNA"/>
</dbReference>
<accession>A0AAV4MNE3</accession>
<feature type="region of interest" description="Disordered" evidence="1">
    <location>
        <begin position="21"/>
        <end position="42"/>
    </location>
</feature>
<reference evidence="2 3" key="1">
    <citation type="submission" date="2021-06" db="EMBL/GenBank/DDBJ databases">
        <title>Caerostris extrusa draft genome.</title>
        <authorList>
            <person name="Kono N."/>
            <person name="Arakawa K."/>
        </authorList>
    </citation>
    <scope>NUCLEOTIDE SEQUENCE [LARGE SCALE GENOMIC DNA]</scope>
</reference>
<dbReference type="Proteomes" id="UP001054945">
    <property type="component" value="Unassembled WGS sequence"/>
</dbReference>
<keyword evidence="3" id="KW-1185">Reference proteome</keyword>
<evidence type="ECO:0000313" key="2">
    <source>
        <dbReference type="EMBL" id="GIX73817.1"/>
    </source>
</evidence>
<gene>
    <name evidence="2" type="ORF">CEXT_288361</name>
</gene>
<protein>
    <submittedName>
        <fullName evidence="2">Uncharacterized protein</fullName>
    </submittedName>
</protein>
<dbReference type="AlphaFoldDB" id="A0AAV4MNE3"/>